<dbReference type="Proteomes" id="UP000006263">
    <property type="component" value="Unassembled WGS sequence"/>
</dbReference>
<dbReference type="eggNOG" id="ENOG5033U4Y">
    <property type="taxonomic scope" value="Bacteria"/>
</dbReference>
<dbReference type="RefSeq" id="WP_006992400.1">
    <property type="nucleotide sequence ID" value="NZ_BAEP01000040.1"/>
</dbReference>
<sequence length="383" mass="43763">MRGVKDYRLSEGDWASIATNRTLKLALQILYSHFGRLIPSSNDWPLGIGDFCKSRGWPPRRIQSAFFTSAYNLQYFLVAALSHKELAPNVDTVVFYAYLDAFVPSIESGNMAVHMGKKRGSPIDKELSRKDPLCVAFCAYQTRLKKLLKEVKGGQDWLLKEDCELFLHFTKSKGRYSIRCFDKSTSSYMVRSVTKQLAKQHPEFNALVNEVTGENFKPTIAAVEILSGSSLSQLKYKLNHKHLSTTEGYGIRVETQNLQDRKLANFQEYLLSQRSKEFPDTGNGYQCGREEVPEVTCGGIEMCFDCPAKRVVLKDPKLIAEWLAYFRWIEANEQRLKFNNKKRWAEYWQLKLAEYSALLAKCSRAEVLEAESVVANIKIALMD</sequence>
<gene>
    <name evidence="1" type="ORF">GMES_1953</name>
</gene>
<dbReference type="OrthoDB" id="6132279at2"/>
<dbReference type="EMBL" id="BAEP01000040">
    <property type="protein sequence ID" value="GAC24249.1"/>
    <property type="molecule type" value="Genomic_DNA"/>
</dbReference>
<accession>K6XUF6</accession>
<comment type="caution">
    <text evidence="1">The sequence shown here is derived from an EMBL/GenBank/DDBJ whole genome shotgun (WGS) entry which is preliminary data.</text>
</comment>
<organism evidence="1 2">
    <name type="scientific">Paraglaciecola mesophila KMM 241</name>
    <dbReference type="NCBI Taxonomy" id="1128912"/>
    <lineage>
        <taxon>Bacteria</taxon>
        <taxon>Pseudomonadati</taxon>
        <taxon>Pseudomonadota</taxon>
        <taxon>Gammaproteobacteria</taxon>
        <taxon>Alteromonadales</taxon>
        <taxon>Alteromonadaceae</taxon>
        <taxon>Paraglaciecola</taxon>
    </lineage>
</organism>
<proteinExistence type="predicted"/>
<protein>
    <submittedName>
        <fullName evidence="1">Uncharacterized protein</fullName>
    </submittedName>
</protein>
<reference evidence="1 2" key="1">
    <citation type="journal article" date="2017" name="Antonie Van Leeuwenhoek">
        <title>Rhizobium rhizosphaerae sp. nov., a novel species isolated from rice rhizosphere.</title>
        <authorList>
            <person name="Zhao J.J."/>
            <person name="Zhang J."/>
            <person name="Zhang R.J."/>
            <person name="Zhang C.W."/>
            <person name="Yin H.Q."/>
            <person name="Zhang X.X."/>
        </authorList>
    </citation>
    <scope>NUCLEOTIDE SEQUENCE [LARGE SCALE GENOMIC DNA]</scope>
    <source>
        <strain evidence="1 2">KMM 241</strain>
    </source>
</reference>
<name>K6XUF6_9ALTE</name>
<dbReference type="AlphaFoldDB" id="K6XUF6"/>
<evidence type="ECO:0000313" key="1">
    <source>
        <dbReference type="EMBL" id="GAC24249.1"/>
    </source>
</evidence>
<evidence type="ECO:0000313" key="2">
    <source>
        <dbReference type="Proteomes" id="UP000006263"/>
    </source>
</evidence>